<keyword evidence="3" id="KW-0547">Nucleotide-binding</keyword>
<protein>
    <recommendedName>
        <fullName evidence="11">Hrp-dependent type III effector protein</fullName>
    </recommendedName>
</protein>
<evidence type="ECO:0000256" key="6">
    <source>
        <dbReference type="ARBA" id="ARBA00023277"/>
    </source>
</evidence>
<dbReference type="Pfam" id="PF07005">
    <property type="entry name" value="SBD_N"/>
    <property type="match status" value="1"/>
</dbReference>
<proteinExistence type="inferred from homology"/>
<reference evidence="9" key="2">
    <citation type="submission" date="2023-01" db="EMBL/GenBank/DDBJ databases">
        <authorList>
            <person name="Sun Q."/>
            <person name="Evtushenko L."/>
        </authorList>
    </citation>
    <scope>NUCLEOTIDE SEQUENCE</scope>
    <source>
        <strain evidence="9">VKM Ac-1069</strain>
    </source>
</reference>
<evidence type="ECO:0000313" key="10">
    <source>
        <dbReference type="Proteomes" id="UP001143463"/>
    </source>
</evidence>
<dbReference type="Pfam" id="PF17042">
    <property type="entry name" value="NBD_C"/>
    <property type="match status" value="1"/>
</dbReference>
<keyword evidence="5" id="KW-0067">ATP-binding</keyword>
<keyword evidence="4" id="KW-0418">Kinase</keyword>
<dbReference type="InterPro" id="IPR037051">
    <property type="entry name" value="4-carb_acid_sugar_kinase_N_sf"/>
</dbReference>
<dbReference type="Proteomes" id="UP001143463">
    <property type="component" value="Unassembled WGS sequence"/>
</dbReference>
<keyword evidence="2" id="KW-0808">Transferase</keyword>
<dbReference type="RefSeq" id="WP_037049748.1">
    <property type="nucleotide sequence ID" value="NZ_BAAAUZ010000040.1"/>
</dbReference>
<dbReference type="SUPFAM" id="SSF142764">
    <property type="entry name" value="YgbK-like"/>
    <property type="match status" value="1"/>
</dbReference>
<dbReference type="InterPro" id="IPR042213">
    <property type="entry name" value="NBD_C_sf"/>
</dbReference>
<evidence type="ECO:0000256" key="1">
    <source>
        <dbReference type="ARBA" id="ARBA00005715"/>
    </source>
</evidence>
<evidence type="ECO:0000259" key="7">
    <source>
        <dbReference type="Pfam" id="PF07005"/>
    </source>
</evidence>
<gene>
    <name evidence="9" type="ORF">GCM10017577_47370</name>
</gene>
<feature type="domain" description="Four-carbon acid sugar kinase N-terminal" evidence="7">
    <location>
        <begin position="6"/>
        <end position="244"/>
    </location>
</feature>
<evidence type="ECO:0008006" key="11">
    <source>
        <dbReference type="Google" id="ProtNLM"/>
    </source>
</evidence>
<dbReference type="InterPro" id="IPR010737">
    <property type="entry name" value="4-carb_acid_sugar_kinase_N"/>
</dbReference>
<evidence type="ECO:0000256" key="2">
    <source>
        <dbReference type="ARBA" id="ARBA00022679"/>
    </source>
</evidence>
<reference evidence="9" key="1">
    <citation type="journal article" date="2014" name="Int. J. Syst. Evol. Microbiol.">
        <title>Complete genome sequence of Corynebacterium casei LMG S-19264T (=DSM 44701T), isolated from a smear-ripened cheese.</title>
        <authorList>
            <consortium name="US DOE Joint Genome Institute (JGI-PGF)"/>
            <person name="Walter F."/>
            <person name="Albersmeier A."/>
            <person name="Kalinowski J."/>
            <person name="Ruckert C."/>
        </authorList>
    </citation>
    <scope>NUCLEOTIDE SEQUENCE</scope>
    <source>
        <strain evidence="9">VKM Ac-1069</strain>
    </source>
</reference>
<evidence type="ECO:0000256" key="4">
    <source>
        <dbReference type="ARBA" id="ARBA00022777"/>
    </source>
</evidence>
<dbReference type="Gene3D" id="3.40.980.20">
    <property type="entry name" value="Four-carbon acid sugar kinase, nucleotide binding domain"/>
    <property type="match status" value="1"/>
</dbReference>
<sequence length="436" mass="45274">MPAVSFVADDLTGAADVLAQAHRYDLEAVLVVGGGDNPLPTDADVVGIAGPARSLGGEAFDELVRSQLAQIARTCAQVLLYKVCSTFDSLPTLGSIGRGIELLREQFAGLGPVAVAPAQPQFGRYTAFSNHFGVFAGQVHRLDRHPVMSRHPSTPMHEADLRQVLSEQFTDRQVPAAVHLPAYADGSFTERWAACQAESVPAFVVDAVTDDHLDEVARALRGAGQTSAPHPSVVVGSGGIMAALARTATGREARRPGRQHASGPVLVVSASASSTTAAQIGDAVTHGWADVAVPVDLLKSDDPDLAATLEKHTGAALSAGRDVVVHTTRGSEDPRYAAAGPVDPRHVGGLLGTLAGRMAAAGLTRDVAVLGGDTSSHALMAMGVRELRVSDQFVTAGPICRTDDRATVAGCRLLLKGGQVGPPDILRRFAGQAAHH</sequence>
<keyword evidence="10" id="KW-1185">Reference proteome</keyword>
<comment type="similarity">
    <text evidence="1">Belongs to the four-carbon acid sugar kinase family.</text>
</comment>
<dbReference type="GO" id="GO:0016301">
    <property type="term" value="F:kinase activity"/>
    <property type="evidence" value="ECO:0007669"/>
    <property type="project" value="UniProtKB-KW"/>
</dbReference>
<dbReference type="InterPro" id="IPR031475">
    <property type="entry name" value="NBD_C"/>
</dbReference>
<evidence type="ECO:0000256" key="3">
    <source>
        <dbReference type="ARBA" id="ARBA00022741"/>
    </source>
</evidence>
<evidence type="ECO:0000313" key="9">
    <source>
        <dbReference type="EMBL" id="GLL13593.1"/>
    </source>
</evidence>
<comment type="caution">
    <text evidence="9">The sequence shown here is derived from an EMBL/GenBank/DDBJ whole genome shotgun (WGS) entry which is preliminary data.</text>
</comment>
<organism evidence="9 10">
    <name type="scientific">Pseudonocardia halophobica</name>
    <dbReference type="NCBI Taxonomy" id="29401"/>
    <lineage>
        <taxon>Bacteria</taxon>
        <taxon>Bacillati</taxon>
        <taxon>Actinomycetota</taxon>
        <taxon>Actinomycetes</taxon>
        <taxon>Pseudonocardiales</taxon>
        <taxon>Pseudonocardiaceae</taxon>
        <taxon>Pseudonocardia</taxon>
    </lineage>
</organism>
<dbReference type="Gene3D" id="3.40.50.10840">
    <property type="entry name" value="Putative sugar-binding, N-terminal domain"/>
    <property type="match status" value="1"/>
</dbReference>
<accession>A0A9W6L5S6</accession>
<evidence type="ECO:0000259" key="8">
    <source>
        <dbReference type="Pfam" id="PF17042"/>
    </source>
</evidence>
<dbReference type="GO" id="GO:0005524">
    <property type="term" value="F:ATP binding"/>
    <property type="evidence" value="ECO:0007669"/>
    <property type="project" value="UniProtKB-KW"/>
</dbReference>
<dbReference type="AlphaFoldDB" id="A0A9W6L5S6"/>
<feature type="domain" description="Four-carbon acid sugar kinase nucleotide binding" evidence="8">
    <location>
        <begin position="266"/>
        <end position="426"/>
    </location>
</feature>
<name>A0A9W6L5S6_9PSEU</name>
<evidence type="ECO:0000256" key="5">
    <source>
        <dbReference type="ARBA" id="ARBA00022840"/>
    </source>
</evidence>
<keyword evidence="6" id="KW-0119">Carbohydrate metabolism</keyword>
<dbReference type="EMBL" id="BSFQ01000023">
    <property type="protein sequence ID" value="GLL13593.1"/>
    <property type="molecule type" value="Genomic_DNA"/>
</dbReference>